<proteinExistence type="predicted"/>
<dbReference type="AlphaFoldDB" id="A0AAV4JLX4"/>
<name>A0AAV4JLX4_9GAST</name>
<comment type="caution">
    <text evidence="1">The sequence shown here is derived from an EMBL/GenBank/DDBJ whole genome shotgun (WGS) entry which is preliminary data.</text>
</comment>
<organism evidence="1 2">
    <name type="scientific">Elysia marginata</name>
    <dbReference type="NCBI Taxonomy" id="1093978"/>
    <lineage>
        <taxon>Eukaryota</taxon>
        <taxon>Metazoa</taxon>
        <taxon>Spiralia</taxon>
        <taxon>Lophotrochozoa</taxon>
        <taxon>Mollusca</taxon>
        <taxon>Gastropoda</taxon>
        <taxon>Heterobranchia</taxon>
        <taxon>Euthyneura</taxon>
        <taxon>Panpulmonata</taxon>
        <taxon>Sacoglossa</taxon>
        <taxon>Placobranchoidea</taxon>
        <taxon>Plakobranchidae</taxon>
        <taxon>Elysia</taxon>
    </lineage>
</organism>
<evidence type="ECO:0000313" key="2">
    <source>
        <dbReference type="Proteomes" id="UP000762676"/>
    </source>
</evidence>
<reference evidence="1 2" key="1">
    <citation type="journal article" date="2021" name="Elife">
        <title>Chloroplast acquisition without the gene transfer in kleptoplastic sea slugs, Plakobranchus ocellatus.</title>
        <authorList>
            <person name="Maeda T."/>
            <person name="Takahashi S."/>
            <person name="Yoshida T."/>
            <person name="Shimamura S."/>
            <person name="Takaki Y."/>
            <person name="Nagai Y."/>
            <person name="Toyoda A."/>
            <person name="Suzuki Y."/>
            <person name="Arimoto A."/>
            <person name="Ishii H."/>
            <person name="Satoh N."/>
            <person name="Nishiyama T."/>
            <person name="Hasebe M."/>
            <person name="Maruyama T."/>
            <person name="Minagawa J."/>
            <person name="Obokata J."/>
            <person name="Shigenobu S."/>
        </authorList>
    </citation>
    <scope>NUCLEOTIDE SEQUENCE [LARGE SCALE GENOMIC DNA]</scope>
</reference>
<keyword evidence="2" id="KW-1185">Reference proteome</keyword>
<protein>
    <submittedName>
        <fullName evidence="1">Uncharacterized protein</fullName>
    </submittedName>
</protein>
<evidence type="ECO:0000313" key="1">
    <source>
        <dbReference type="EMBL" id="GFS22703.1"/>
    </source>
</evidence>
<dbReference type="Proteomes" id="UP000762676">
    <property type="component" value="Unassembled WGS sequence"/>
</dbReference>
<sequence>MAGHYQRLPLMHPNMCHTFCFDAYKSVDQSIGSSTFFAVDSYSCTEGKRLFPALRHSPWVHSCSLAGQSRPGPGVWPLRALQLLGAIHELGIQCGPVAADHYKK</sequence>
<accession>A0AAV4JLX4</accession>
<gene>
    <name evidence="1" type="ORF">ElyMa_005115100</name>
</gene>
<dbReference type="EMBL" id="BMAT01010226">
    <property type="protein sequence ID" value="GFS22703.1"/>
    <property type="molecule type" value="Genomic_DNA"/>
</dbReference>